<feature type="region of interest" description="Disordered" evidence="6">
    <location>
        <begin position="851"/>
        <end position="880"/>
    </location>
</feature>
<evidence type="ECO:0000256" key="2">
    <source>
        <dbReference type="ARBA" id="ARBA00022723"/>
    </source>
</evidence>
<dbReference type="InterPro" id="IPR012337">
    <property type="entry name" value="RNaseH-like_sf"/>
</dbReference>
<dbReference type="EMBL" id="BLAL01000252">
    <property type="protein sequence ID" value="GES96447.1"/>
    <property type="molecule type" value="Genomic_DNA"/>
</dbReference>
<evidence type="ECO:0000256" key="5">
    <source>
        <dbReference type="ARBA" id="ARBA00023242"/>
    </source>
</evidence>
<accession>A0A8H3LWX5</accession>
<feature type="domain" description="DUF659" evidence="7">
    <location>
        <begin position="172"/>
        <end position="321"/>
    </location>
</feature>
<dbReference type="PANTHER" id="PTHR46481">
    <property type="entry name" value="ZINC FINGER BED DOMAIN-CONTAINING PROTEIN 4"/>
    <property type="match status" value="1"/>
</dbReference>
<gene>
    <name evidence="8" type="ORF">RCL2_002307500</name>
</gene>
<feature type="compositionally biased region" description="Basic and acidic residues" evidence="6">
    <location>
        <begin position="860"/>
        <end position="880"/>
    </location>
</feature>
<dbReference type="AlphaFoldDB" id="A0A8H3LWX5"/>
<name>A0A8H3LWX5_9GLOM</name>
<organism evidence="8 9">
    <name type="scientific">Rhizophagus clarus</name>
    <dbReference type="NCBI Taxonomy" id="94130"/>
    <lineage>
        <taxon>Eukaryota</taxon>
        <taxon>Fungi</taxon>
        <taxon>Fungi incertae sedis</taxon>
        <taxon>Mucoromycota</taxon>
        <taxon>Glomeromycotina</taxon>
        <taxon>Glomeromycetes</taxon>
        <taxon>Glomerales</taxon>
        <taxon>Glomeraceae</taxon>
        <taxon>Rhizophagus</taxon>
    </lineage>
</organism>
<keyword evidence="3" id="KW-0863">Zinc-finger</keyword>
<dbReference type="PANTHER" id="PTHR46481:SF10">
    <property type="entry name" value="ZINC FINGER BED DOMAIN-CONTAINING PROTEIN 39"/>
    <property type="match status" value="1"/>
</dbReference>
<dbReference type="InterPro" id="IPR007021">
    <property type="entry name" value="DUF659"/>
</dbReference>
<evidence type="ECO:0000256" key="6">
    <source>
        <dbReference type="SAM" id="MobiDB-lite"/>
    </source>
</evidence>
<feature type="compositionally biased region" description="Polar residues" evidence="6">
    <location>
        <begin position="27"/>
        <end position="36"/>
    </location>
</feature>
<evidence type="ECO:0000313" key="8">
    <source>
        <dbReference type="EMBL" id="GES96447.1"/>
    </source>
</evidence>
<keyword evidence="4" id="KW-0862">Zinc</keyword>
<evidence type="ECO:0000256" key="4">
    <source>
        <dbReference type="ARBA" id="ARBA00022833"/>
    </source>
</evidence>
<proteinExistence type="predicted"/>
<protein>
    <submittedName>
        <fullName evidence="8">Ribonuclease H-like domain-containing protein</fullName>
    </submittedName>
</protein>
<dbReference type="GO" id="GO:0005634">
    <property type="term" value="C:nucleus"/>
    <property type="evidence" value="ECO:0007669"/>
    <property type="project" value="UniProtKB-SubCell"/>
</dbReference>
<keyword evidence="2" id="KW-0479">Metal-binding</keyword>
<evidence type="ECO:0000259" key="7">
    <source>
        <dbReference type="Pfam" id="PF04937"/>
    </source>
</evidence>
<dbReference type="Pfam" id="PF04937">
    <property type="entry name" value="DUF659"/>
    <property type="match status" value="1"/>
</dbReference>
<dbReference type="GO" id="GO:0008270">
    <property type="term" value="F:zinc ion binding"/>
    <property type="evidence" value="ECO:0007669"/>
    <property type="project" value="UniProtKB-KW"/>
</dbReference>
<sequence length="880" mass="100414">MNCGESSSGKGKRPVINKNEELIVSSGEENTTPNNNKKIKLSRLQKIQSPSQKSENIMKKVGKPQKMEVHLANECIQCPEEISRYWRENIANRQTIYSRNNQKLLSSQPPYSTQTQITDHYKSDQSLPKFVVDRLDKKILKAWVMAGIPFNVIENPFVLDLFKDLNPGYSPPSRTTLTDRLITEEYTQVSLAIDHDLEQSDNLTLALDGWTTPKIESIYNYIVTTDIRMEYLIGLYDYSSNSHTSEFLTEEISSIIEKLGSEKFAAIVTDNASNCRVARQNIHQTYPHIWNIRCAAHAINLIAFDLVKLEPIKKFINECGKINRYFSTSHASNALLKQGFTNMKIKGGGLQTWVKTRWGSLFMITDALLRVQPVFDWILREHANSITNNEVAVLMKDESFFSICRSVRSIWKPIKECINLLEANEATLSDCFIHLIKLANAIHRLPSTNAFKSFSVNIFNYRFEEFLHPLYILAYYLHPYYRGKGLKDEAFHKAALAAIEMWQSLGHTRKESEELIAQLRRFELKLASFDLPYISGLESPNELSYMSKDLTESELRESTNIASVNSIISLEGNDDTVNFDGDNNLNQISPSENFSNTELAISNIVDLTAVDDSHDTNEEMGSDITPIQEQPLNPADLDYDPNDVLNGFIERSYLKICLQPYSLPEDKEIDAFLDKVHKKKVSNKIRQRNREKKLCFSVSGQTQESLSTHPEEKMPQVIKCPTSNPAQLCDKAIDAEDRANRANQEEILCWYLYWKDFRDQLDGIIRSNDGKFGEKKRAGKNYKLFEKVGLDKIKYINSYSANSISELTDAQFQEIIDYGMSLEKLSLEASHVSKISEMAYPKKILPEVNVPSTPQITPAKADDNDLTDLKEEDFCGGERM</sequence>
<comment type="caution">
    <text evidence="8">The sequence shown here is derived from an EMBL/GenBank/DDBJ whole genome shotgun (WGS) entry which is preliminary data.</text>
</comment>
<evidence type="ECO:0000256" key="1">
    <source>
        <dbReference type="ARBA" id="ARBA00004123"/>
    </source>
</evidence>
<dbReference type="SUPFAM" id="SSF53098">
    <property type="entry name" value="Ribonuclease H-like"/>
    <property type="match status" value="1"/>
</dbReference>
<dbReference type="Proteomes" id="UP000615446">
    <property type="component" value="Unassembled WGS sequence"/>
</dbReference>
<dbReference type="InterPro" id="IPR052035">
    <property type="entry name" value="ZnF_BED_domain_contain"/>
</dbReference>
<keyword evidence="5" id="KW-0539">Nucleus</keyword>
<evidence type="ECO:0000313" key="9">
    <source>
        <dbReference type="Proteomes" id="UP000615446"/>
    </source>
</evidence>
<comment type="subcellular location">
    <subcellularLocation>
        <location evidence="1">Nucleus</location>
    </subcellularLocation>
</comment>
<feature type="region of interest" description="Disordered" evidence="6">
    <location>
        <begin position="1"/>
        <end position="36"/>
    </location>
</feature>
<dbReference type="OrthoDB" id="3020857at2759"/>
<evidence type="ECO:0000256" key="3">
    <source>
        <dbReference type="ARBA" id="ARBA00022771"/>
    </source>
</evidence>
<reference evidence="8" key="1">
    <citation type="submission" date="2019-10" db="EMBL/GenBank/DDBJ databases">
        <title>Conservation and host-specific expression of non-tandemly repeated heterogenous ribosome RNA gene in arbuscular mycorrhizal fungi.</title>
        <authorList>
            <person name="Maeda T."/>
            <person name="Kobayashi Y."/>
            <person name="Nakagawa T."/>
            <person name="Ezawa T."/>
            <person name="Yamaguchi K."/>
            <person name="Bino T."/>
            <person name="Nishimoto Y."/>
            <person name="Shigenobu S."/>
            <person name="Kawaguchi M."/>
        </authorList>
    </citation>
    <scope>NUCLEOTIDE SEQUENCE</scope>
    <source>
        <strain evidence="8">HR1</strain>
    </source>
</reference>